<keyword evidence="1" id="KW-0812">Transmembrane</keyword>
<evidence type="ECO:0000313" key="2">
    <source>
        <dbReference type="EMBL" id="GFD28041.1"/>
    </source>
</evidence>
<protein>
    <submittedName>
        <fullName evidence="2">Uncharacterized protein</fullName>
    </submittedName>
</protein>
<keyword evidence="1" id="KW-1133">Transmembrane helix</keyword>
<sequence>GPVVNLRFVDGGGERGQHVRVPGFGLEVDGSARPKLGQGKAHDSAALVIIGHIPLAIGHIQRIAFPHRAVGEGKVVDRRFDGAGGLAVFQQHPHQARFVVLAVFVLVFGVVEVAIGAKSQVHRRGLFGGRLHGQVVEKRLVAAIRQLHDAGRVLVIGQVGHR</sequence>
<proteinExistence type="predicted"/>
<keyword evidence="1" id="KW-0472">Membrane</keyword>
<feature type="transmembrane region" description="Helical" evidence="1">
    <location>
        <begin position="98"/>
        <end position="117"/>
    </location>
</feature>
<dbReference type="AlphaFoldDB" id="A0A699V2C2"/>
<feature type="non-terminal residue" evidence="2">
    <location>
        <position position="1"/>
    </location>
</feature>
<organism evidence="2">
    <name type="scientific">Tanacetum cinerariifolium</name>
    <name type="common">Dalmatian daisy</name>
    <name type="synonym">Chrysanthemum cinerariifolium</name>
    <dbReference type="NCBI Taxonomy" id="118510"/>
    <lineage>
        <taxon>Eukaryota</taxon>
        <taxon>Viridiplantae</taxon>
        <taxon>Streptophyta</taxon>
        <taxon>Embryophyta</taxon>
        <taxon>Tracheophyta</taxon>
        <taxon>Spermatophyta</taxon>
        <taxon>Magnoliopsida</taxon>
        <taxon>eudicotyledons</taxon>
        <taxon>Gunneridae</taxon>
        <taxon>Pentapetalae</taxon>
        <taxon>asterids</taxon>
        <taxon>campanulids</taxon>
        <taxon>Asterales</taxon>
        <taxon>Asteraceae</taxon>
        <taxon>Asteroideae</taxon>
        <taxon>Anthemideae</taxon>
        <taxon>Anthemidinae</taxon>
        <taxon>Tanacetum</taxon>
    </lineage>
</organism>
<evidence type="ECO:0000256" key="1">
    <source>
        <dbReference type="SAM" id="Phobius"/>
    </source>
</evidence>
<gene>
    <name evidence="2" type="ORF">Tci_900010</name>
</gene>
<name>A0A699V2C2_TANCI</name>
<comment type="caution">
    <text evidence="2">The sequence shown here is derived from an EMBL/GenBank/DDBJ whole genome shotgun (WGS) entry which is preliminary data.</text>
</comment>
<dbReference type="EMBL" id="BKCJ011381808">
    <property type="protein sequence ID" value="GFD28041.1"/>
    <property type="molecule type" value="Genomic_DNA"/>
</dbReference>
<reference evidence="2" key="1">
    <citation type="journal article" date="2019" name="Sci. Rep.">
        <title>Draft genome of Tanacetum cinerariifolium, the natural source of mosquito coil.</title>
        <authorList>
            <person name="Yamashiro T."/>
            <person name="Shiraishi A."/>
            <person name="Satake H."/>
            <person name="Nakayama K."/>
        </authorList>
    </citation>
    <scope>NUCLEOTIDE SEQUENCE</scope>
</reference>
<accession>A0A699V2C2</accession>